<organism evidence="7 8">
    <name type="scientific">Trichoderma aggressivum f. europaeum</name>
    <dbReference type="NCBI Taxonomy" id="173218"/>
    <lineage>
        <taxon>Eukaryota</taxon>
        <taxon>Fungi</taxon>
        <taxon>Dikarya</taxon>
        <taxon>Ascomycota</taxon>
        <taxon>Pezizomycotina</taxon>
        <taxon>Sordariomycetes</taxon>
        <taxon>Hypocreomycetidae</taxon>
        <taxon>Hypocreales</taxon>
        <taxon>Hypocreaceae</taxon>
        <taxon>Trichoderma</taxon>
    </lineage>
</organism>
<dbReference type="EMBL" id="JAWRVG010000033">
    <property type="protein sequence ID" value="KAK4068228.1"/>
    <property type="molecule type" value="Genomic_DNA"/>
</dbReference>
<evidence type="ECO:0000256" key="2">
    <source>
        <dbReference type="ARBA" id="ARBA00022617"/>
    </source>
</evidence>
<evidence type="ECO:0000313" key="8">
    <source>
        <dbReference type="Proteomes" id="UP001273209"/>
    </source>
</evidence>
<comment type="cofactor">
    <cofactor evidence="1 5">
        <name>heme</name>
        <dbReference type="ChEBI" id="CHEBI:30413"/>
    </cofactor>
</comment>
<evidence type="ECO:0008006" key="9">
    <source>
        <dbReference type="Google" id="ProtNLM"/>
    </source>
</evidence>
<dbReference type="InterPro" id="IPR017972">
    <property type="entry name" value="Cyt_P450_CS"/>
</dbReference>
<keyword evidence="8" id="KW-1185">Reference proteome</keyword>
<dbReference type="Gene3D" id="1.10.630.10">
    <property type="entry name" value="Cytochrome P450"/>
    <property type="match status" value="1"/>
</dbReference>
<reference evidence="7" key="1">
    <citation type="submission" date="2023-11" db="EMBL/GenBank/DDBJ databases">
        <title>The genome sequences of three competitors of mushroom-forming fungi.</title>
        <authorList>
            <person name="Beijen E."/>
            <person name="Ohm R.A."/>
        </authorList>
    </citation>
    <scope>NUCLEOTIDE SEQUENCE</scope>
    <source>
        <strain evidence="7">CBS 100526</strain>
    </source>
</reference>
<keyword evidence="2 5" id="KW-0349">Heme</keyword>
<dbReference type="PANTHER" id="PTHR24305">
    <property type="entry name" value="CYTOCHROME P450"/>
    <property type="match status" value="1"/>
</dbReference>
<keyword evidence="6" id="KW-0560">Oxidoreductase</keyword>
<proteinExistence type="inferred from homology"/>
<evidence type="ECO:0000256" key="5">
    <source>
        <dbReference type="PIRSR" id="PIRSR602401-1"/>
    </source>
</evidence>
<dbReference type="GO" id="GO:0016705">
    <property type="term" value="F:oxidoreductase activity, acting on paired donors, with incorporation or reduction of molecular oxygen"/>
    <property type="evidence" value="ECO:0007669"/>
    <property type="project" value="InterPro"/>
</dbReference>
<dbReference type="AlphaFoldDB" id="A0AAE1LXS9"/>
<dbReference type="RefSeq" id="XP_062753528.1">
    <property type="nucleotide sequence ID" value="XM_062902210.1"/>
</dbReference>
<dbReference type="InterPro" id="IPR001128">
    <property type="entry name" value="Cyt_P450"/>
</dbReference>
<keyword evidence="3 5" id="KW-0479">Metal-binding</keyword>
<evidence type="ECO:0000256" key="3">
    <source>
        <dbReference type="ARBA" id="ARBA00022723"/>
    </source>
</evidence>
<evidence type="ECO:0000313" key="7">
    <source>
        <dbReference type="EMBL" id="KAK4068228.1"/>
    </source>
</evidence>
<dbReference type="Proteomes" id="UP001273209">
    <property type="component" value="Unassembled WGS sequence"/>
</dbReference>
<accession>A0AAE1LXS9</accession>
<feature type="binding site" description="axial binding residue" evidence="5">
    <location>
        <position position="417"/>
    </location>
    <ligand>
        <name>heme</name>
        <dbReference type="ChEBI" id="CHEBI:30413"/>
    </ligand>
    <ligandPart>
        <name>Fe</name>
        <dbReference type="ChEBI" id="CHEBI:18248"/>
    </ligandPart>
</feature>
<keyword evidence="4 5" id="KW-0408">Iron</keyword>
<dbReference type="InterPro" id="IPR050121">
    <property type="entry name" value="Cytochrome_P450_monoxygenase"/>
</dbReference>
<dbReference type="Pfam" id="PF00067">
    <property type="entry name" value="p450"/>
    <property type="match status" value="1"/>
</dbReference>
<dbReference type="InterPro" id="IPR036396">
    <property type="entry name" value="Cyt_P450_sf"/>
</dbReference>
<dbReference type="GO" id="GO:0005506">
    <property type="term" value="F:iron ion binding"/>
    <property type="evidence" value="ECO:0007669"/>
    <property type="project" value="InterPro"/>
</dbReference>
<dbReference type="PRINTS" id="PR00463">
    <property type="entry name" value="EP450I"/>
</dbReference>
<dbReference type="GeneID" id="87922115"/>
<name>A0AAE1LXS9_9HYPO</name>
<dbReference type="GO" id="GO:0020037">
    <property type="term" value="F:heme binding"/>
    <property type="evidence" value="ECO:0007669"/>
    <property type="project" value="InterPro"/>
</dbReference>
<evidence type="ECO:0000256" key="6">
    <source>
        <dbReference type="RuleBase" id="RU000461"/>
    </source>
</evidence>
<protein>
    <recommendedName>
        <fullName evidence="9">Cytochrome P450</fullName>
    </recommendedName>
</protein>
<dbReference type="CDD" id="cd11059">
    <property type="entry name" value="CYP_fungal"/>
    <property type="match status" value="1"/>
</dbReference>
<gene>
    <name evidence="7" type="ORF">Triagg1_7471</name>
</gene>
<comment type="similarity">
    <text evidence="6">Belongs to the cytochrome P450 family.</text>
</comment>
<dbReference type="PROSITE" id="PS00086">
    <property type="entry name" value="CYTOCHROME_P450"/>
    <property type="match status" value="1"/>
</dbReference>
<dbReference type="PANTHER" id="PTHR24305:SF164">
    <property type="entry name" value="P450, PUTATIVE (EUROFUNG)-RELATED"/>
    <property type="match status" value="1"/>
</dbReference>
<dbReference type="SUPFAM" id="SSF48264">
    <property type="entry name" value="Cytochrome P450"/>
    <property type="match status" value="1"/>
</dbReference>
<dbReference type="GO" id="GO:0004497">
    <property type="term" value="F:monooxygenase activity"/>
    <property type="evidence" value="ECO:0007669"/>
    <property type="project" value="UniProtKB-KW"/>
</dbReference>
<dbReference type="PRINTS" id="PR00385">
    <property type="entry name" value="P450"/>
</dbReference>
<evidence type="ECO:0000256" key="4">
    <source>
        <dbReference type="ARBA" id="ARBA00023004"/>
    </source>
</evidence>
<keyword evidence="6" id="KW-0503">Monooxygenase</keyword>
<evidence type="ECO:0000256" key="1">
    <source>
        <dbReference type="ARBA" id="ARBA00001971"/>
    </source>
</evidence>
<comment type="caution">
    <text evidence="7">The sequence shown here is derived from an EMBL/GenBank/DDBJ whole genome shotgun (WGS) entry which is preliminary data.</text>
</comment>
<dbReference type="InterPro" id="IPR002401">
    <property type="entry name" value="Cyt_P450_E_grp-I"/>
</dbReference>
<sequence>MLLLSPITLVAAAALLFAIHLIRRITSPLSKIPGPAASKFTSLVLKWKEIKALRTVYIHKLHQQYGPVVRIAPNEVSFTSWEALKEIYCSGGSGYDKTEFYDLFKIYGRRTMFTTLNKADHAKRKRILADRYANSNVMKSASVTGVQERSSKFVQRCTCAPGGVSDIFMALHAYACDCITHHLFHPYGTDCITKKQDEEMMHQHGFIDRLISHYAPTLHRLFSKVLYLFAKPRETPLADDYVLETSQLSGTASFTLMSRFDEKTGDLDYIDKAAECLDHMAAGIDTTGDGLCFLLWELSQPRSLGTQRKLAEELRANPDTPFDKLPFLDAVVCEGLRCFPPIPMSLPRYVPQGGRSIDGFWLPEKTVVSCQAYSVHRLNGDIFPDGDVFDPERWLEAEGDADRRRIQFAFSNGGRGCVGKHLALVEMKTLLRDVYSQYSTTPHESMQEEAMAMSDQLISARPLGQKCLLRFQPLDASTCTEEPKRQHDIIKMSQCPTATTGNARAISGHHRLVGWAKMPMGAAAVGSELSIDLQCKYQNTSTSACRCLGTITCMDQYTYVHVPPVLDTKVQPGPEFYMLGRNIPSVPRDAFEHTFTFTFILGSPDNPRMPRLAADSPSQRTYYLMYRSTPSSAKERQHRRAEDASDALPSVLPVLL</sequence>